<feature type="transmembrane region" description="Helical" evidence="10">
    <location>
        <begin position="156"/>
        <end position="177"/>
    </location>
</feature>
<dbReference type="Proteomes" id="UP001500171">
    <property type="component" value="Unassembled WGS sequence"/>
</dbReference>
<comment type="caution">
    <text evidence="10">Lacks conserved residue(s) required for the propagation of feature annotation.</text>
</comment>
<evidence type="ECO:0000256" key="4">
    <source>
        <dbReference type="ARBA" id="ARBA00022475"/>
    </source>
</evidence>
<dbReference type="InterPro" id="IPR013059">
    <property type="entry name" value="Trp_tyr_transpt"/>
</dbReference>
<evidence type="ECO:0000256" key="1">
    <source>
        <dbReference type="ARBA" id="ARBA00004429"/>
    </source>
</evidence>
<feature type="transmembrane region" description="Helical" evidence="10">
    <location>
        <begin position="130"/>
        <end position="149"/>
    </location>
</feature>
<feature type="transmembrane region" description="Helical" evidence="10">
    <location>
        <begin position="91"/>
        <end position="110"/>
    </location>
</feature>
<comment type="caution">
    <text evidence="11">The sequence shown here is derived from an EMBL/GenBank/DDBJ whole genome shotgun (WGS) entry which is preliminary data.</text>
</comment>
<evidence type="ECO:0000256" key="2">
    <source>
        <dbReference type="ARBA" id="ARBA00005452"/>
    </source>
</evidence>
<organism evidence="11 12">
    <name type="scientific">Orbus sasakiae</name>
    <dbReference type="NCBI Taxonomy" id="1078475"/>
    <lineage>
        <taxon>Bacteria</taxon>
        <taxon>Pseudomonadati</taxon>
        <taxon>Pseudomonadota</taxon>
        <taxon>Gammaproteobacteria</taxon>
        <taxon>Orbales</taxon>
        <taxon>Orbaceae</taxon>
        <taxon>Orbus</taxon>
    </lineage>
</organism>
<evidence type="ECO:0000313" key="11">
    <source>
        <dbReference type="EMBL" id="GAA5104238.1"/>
    </source>
</evidence>
<evidence type="ECO:0000256" key="5">
    <source>
        <dbReference type="ARBA" id="ARBA00022519"/>
    </source>
</evidence>
<keyword evidence="7 10" id="KW-0029">Amino-acid transport</keyword>
<dbReference type="EMBL" id="BAABHY010000001">
    <property type="protein sequence ID" value="GAA5104238.1"/>
    <property type="molecule type" value="Genomic_DNA"/>
</dbReference>
<proteinExistence type="inferred from homology"/>
<feature type="transmembrane region" description="Helical" evidence="10">
    <location>
        <begin position="232"/>
        <end position="256"/>
    </location>
</feature>
<keyword evidence="8 10" id="KW-1133">Transmembrane helix</keyword>
<keyword evidence="9 10" id="KW-0472">Membrane</keyword>
<evidence type="ECO:0000256" key="3">
    <source>
        <dbReference type="ARBA" id="ARBA00022448"/>
    </source>
</evidence>
<keyword evidence="12" id="KW-1185">Reference proteome</keyword>
<comment type="similarity">
    <text evidence="2 10">Belongs to the amino acid/polyamine transporter 2 family. Mtr/TnaB/TyrP permease subfamily.</text>
</comment>
<evidence type="ECO:0000256" key="9">
    <source>
        <dbReference type="ARBA" id="ARBA00023136"/>
    </source>
</evidence>
<feature type="transmembrane region" description="Helical" evidence="10">
    <location>
        <begin position="288"/>
        <end position="313"/>
    </location>
</feature>
<dbReference type="Pfam" id="PF03222">
    <property type="entry name" value="Trp_Tyr_perm"/>
    <property type="match status" value="1"/>
</dbReference>
<keyword evidence="6 10" id="KW-0812">Transmembrane</keyword>
<feature type="transmembrane region" description="Helical" evidence="10">
    <location>
        <begin position="43"/>
        <end position="70"/>
    </location>
</feature>
<evidence type="ECO:0000256" key="7">
    <source>
        <dbReference type="ARBA" id="ARBA00022970"/>
    </source>
</evidence>
<protein>
    <recommendedName>
        <fullName evidence="10">Aromatic amino acid permease</fullName>
    </recommendedName>
</protein>
<dbReference type="PRINTS" id="PR00166">
    <property type="entry name" value="AROAAPRMEASE"/>
</dbReference>
<comment type="subcellular location">
    <subcellularLocation>
        <location evidence="1 10">Cell inner membrane</location>
        <topology evidence="1 10">Multi-pass membrane protein</topology>
    </subcellularLocation>
</comment>
<dbReference type="Gene3D" id="1.20.1740.10">
    <property type="entry name" value="Amino acid/polyamine transporter I"/>
    <property type="match status" value="1"/>
</dbReference>
<feature type="transmembrane region" description="Helical" evidence="10">
    <location>
        <begin position="197"/>
        <end position="220"/>
    </location>
</feature>
<gene>
    <name evidence="11" type="primary">mtr</name>
    <name evidence="11" type="ORF">GCM10023211_01540</name>
</gene>
<feature type="transmembrane region" description="Helical" evidence="10">
    <location>
        <begin position="391"/>
        <end position="411"/>
    </location>
</feature>
<dbReference type="PANTHER" id="PTHR46997:SF1">
    <property type="entry name" value="LOW AFFINITY TRYPTOPHAN PERMEASE-RELATED"/>
    <property type="match status" value="1"/>
</dbReference>
<dbReference type="InterPro" id="IPR018227">
    <property type="entry name" value="Amino_acid_transport_2"/>
</dbReference>
<sequence>MRDSAPRSDNMPKASLFGGAMIIGGTIVGAGMFSLPIVMAGPWFFWGVAVLILTWFCMLISGLMILEANLHYPIGASFNTIVKDLLGSKWNVINGFTVAFVLYILTYAYISASGSVLSLTAINEFGIHLPAKIAGTLFAVGFAFVVWLSTAAVSRVASFVLGVKIVTFVLTFGNLLGHIDPIILMNSNDVDASYLPYLLMIFPFCLASFGFHGNVPSLVIHYGKSPKRIMAALLLGTLLALVLYIVWLICAMGNIARVDFKPIIAAGGNIDHLIAALGGVNTANWLNIILLIFSNFAVASSFLGVTLGLFDYLADLFGFDNSPLGRFKTALVTFLPPIVGGIIYPNGFLYAIGFAGLAATIWAVIVPALLSKQARIRFKTSTFTVWGGSTMIYFILFFGIINIIAFILSNLNLLPIY</sequence>
<reference evidence="12" key="1">
    <citation type="journal article" date="2019" name="Int. J. Syst. Evol. Microbiol.">
        <title>The Global Catalogue of Microorganisms (GCM) 10K type strain sequencing project: providing services to taxonomists for standard genome sequencing and annotation.</title>
        <authorList>
            <consortium name="The Broad Institute Genomics Platform"/>
            <consortium name="The Broad Institute Genome Sequencing Center for Infectious Disease"/>
            <person name="Wu L."/>
            <person name="Ma J."/>
        </authorList>
    </citation>
    <scope>NUCLEOTIDE SEQUENCE [LARGE SCALE GENOMIC DNA]</scope>
    <source>
        <strain evidence="12">JCM 18050</strain>
    </source>
</reference>
<keyword evidence="5 10" id="KW-0997">Cell inner membrane</keyword>
<feature type="transmembrane region" description="Helical" evidence="10">
    <location>
        <begin position="350"/>
        <end position="370"/>
    </location>
</feature>
<keyword evidence="4 10" id="KW-1003">Cell membrane</keyword>
<evidence type="ECO:0000313" key="12">
    <source>
        <dbReference type="Proteomes" id="UP001500171"/>
    </source>
</evidence>
<accession>A0ABP9MYV2</accession>
<name>A0ABP9MYV2_9GAMM</name>
<dbReference type="PANTHER" id="PTHR46997">
    <property type="entry name" value="LOW AFFINITY TRYPTOPHAN PERMEASE-RELATED"/>
    <property type="match status" value="1"/>
</dbReference>
<comment type="function">
    <text evidence="10">Involved in transporting aromatic amino acids across the cytoplasmic membrane.</text>
</comment>
<dbReference type="NCBIfam" id="TIGR00837">
    <property type="entry name" value="araaP"/>
    <property type="match status" value="1"/>
</dbReference>
<evidence type="ECO:0000256" key="6">
    <source>
        <dbReference type="ARBA" id="ARBA00022692"/>
    </source>
</evidence>
<evidence type="ECO:0000256" key="8">
    <source>
        <dbReference type="ARBA" id="ARBA00022989"/>
    </source>
</evidence>
<dbReference type="NCBIfam" id="NF007789">
    <property type="entry name" value="PRK10483.1"/>
    <property type="match status" value="1"/>
</dbReference>
<feature type="transmembrane region" description="Helical" evidence="10">
    <location>
        <begin position="16"/>
        <end position="37"/>
    </location>
</feature>
<evidence type="ECO:0000256" key="10">
    <source>
        <dbReference type="RuleBase" id="RU367149"/>
    </source>
</evidence>
<keyword evidence="3 10" id="KW-0813">Transport</keyword>